<dbReference type="GO" id="GO:0006281">
    <property type="term" value="P:DNA repair"/>
    <property type="evidence" value="ECO:0007669"/>
    <property type="project" value="TreeGrafter"/>
</dbReference>
<dbReference type="SUPFAM" id="SSF48371">
    <property type="entry name" value="ARM repeat"/>
    <property type="match status" value="1"/>
</dbReference>
<dbReference type="GO" id="GO:0005634">
    <property type="term" value="C:nucleus"/>
    <property type="evidence" value="ECO:0007669"/>
    <property type="project" value="TreeGrafter"/>
</dbReference>
<dbReference type="PANTHER" id="PTHR11139">
    <property type="entry name" value="ATAXIA TELANGIECTASIA MUTATED ATM -RELATED"/>
    <property type="match status" value="1"/>
</dbReference>
<keyword evidence="3" id="KW-1185">Reference proteome</keyword>
<dbReference type="EMBL" id="MU827334">
    <property type="protein sequence ID" value="KAJ7354743.1"/>
    <property type="molecule type" value="Genomic_DNA"/>
</dbReference>
<reference evidence="2" key="1">
    <citation type="submission" date="2023-01" db="EMBL/GenBank/DDBJ databases">
        <title>Genome assembly of the deep-sea coral Lophelia pertusa.</title>
        <authorList>
            <person name="Herrera S."/>
            <person name="Cordes E."/>
        </authorList>
    </citation>
    <scope>NUCLEOTIDE SEQUENCE</scope>
    <source>
        <strain evidence="2">USNM1676648</strain>
        <tissue evidence="2">Polyp</tissue>
    </source>
</reference>
<comment type="caution">
    <text evidence="2">The sequence shown here is derived from an EMBL/GenBank/DDBJ whole genome shotgun (WGS) entry which is preliminary data.</text>
</comment>
<dbReference type="Gene3D" id="1.25.10.10">
    <property type="entry name" value="Leucine-rich Repeat Variant"/>
    <property type="match status" value="1"/>
</dbReference>
<feature type="compositionally biased region" description="Low complexity" evidence="1">
    <location>
        <begin position="561"/>
        <end position="577"/>
    </location>
</feature>
<dbReference type="InterPro" id="IPR046807">
    <property type="entry name" value="Tra1_central"/>
</dbReference>
<dbReference type="GO" id="GO:0000124">
    <property type="term" value="C:SAGA complex"/>
    <property type="evidence" value="ECO:0007669"/>
    <property type="project" value="TreeGrafter"/>
</dbReference>
<dbReference type="GO" id="GO:0006355">
    <property type="term" value="P:regulation of DNA-templated transcription"/>
    <property type="evidence" value="ECO:0007669"/>
    <property type="project" value="TreeGrafter"/>
</dbReference>
<dbReference type="GO" id="GO:0035267">
    <property type="term" value="C:NuA4 histone acetyltransferase complex"/>
    <property type="evidence" value="ECO:0007669"/>
    <property type="project" value="TreeGrafter"/>
</dbReference>
<evidence type="ECO:0000313" key="3">
    <source>
        <dbReference type="Proteomes" id="UP001163046"/>
    </source>
</evidence>
<protein>
    <recommendedName>
        <fullName evidence="4">Transformation/transcription domain-associated protein</fullName>
    </recommendedName>
</protein>
<dbReference type="OrthoDB" id="5570127at2759"/>
<dbReference type="InterPro" id="IPR016024">
    <property type="entry name" value="ARM-type_fold"/>
</dbReference>
<evidence type="ECO:0000313" key="2">
    <source>
        <dbReference type="EMBL" id="KAJ7354743.1"/>
    </source>
</evidence>
<feature type="compositionally biased region" description="Low complexity" evidence="1">
    <location>
        <begin position="495"/>
        <end position="548"/>
    </location>
</feature>
<dbReference type="PANTHER" id="PTHR11139:SF1">
    <property type="entry name" value="TRANSFORMATION_TRANSCRIPTION DOMAIN-ASSOCIATED PROTEIN"/>
    <property type="match status" value="1"/>
</dbReference>
<dbReference type="Pfam" id="PF20175">
    <property type="entry name" value="Tra1_central"/>
    <property type="match status" value="1"/>
</dbReference>
<dbReference type="Proteomes" id="UP001163046">
    <property type="component" value="Unassembled WGS sequence"/>
</dbReference>
<dbReference type="AlphaFoldDB" id="A0A9W9YN44"/>
<dbReference type="InterPro" id="IPR011989">
    <property type="entry name" value="ARM-like"/>
</dbReference>
<name>A0A9W9YN44_9CNID</name>
<gene>
    <name evidence="2" type="ORF">OS493_030520</name>
</gene>
<evidence type="ECO:0008006" key="4">
    <source>
        <dbReference type="Google" id="ProtNLM"/>
    </source>
</evidence>
<feature type="compositionally biased region" description="Basic and acidic residues" evidence="1">
    <location>
        <begin position="549"/>
        <end position="559"/>
    </location>
</feature>
<evidence type="ECO:0000256" key="1">
    <source>
        <dbReference type="SAM" id="MobiDB-lite"/>
    </source>
</evidence>
<accession>A0A9W9YN44</accession>
<dbReference type="InterPro" id="IPR050517">
    <property type="entry name" value="DDR_Repair_Kinase"/>
</dbReference>
<organism evidence="2 3">
    <name type="scientific">Desmophyllum pertusum</name>
    <dbReference type="NCBI Taxonomy" id="174260"/>
    <lineage>
        <taxon>Eukaryota</taxon>
        <taxon>Metazoa</taxon>
        <taxon>Cnidaria</taxon>
        <taxon>Anthozoa</taxon>
        <taxon>Hexacorallia</taxon>
        <taxon>Scleractinia</taxon>
        <taxon>Caryophylliina</taxon>
        <taxon>Caryophylliidae</taxon>
        <taxon>Desmophyllum</taxon>
    </lineage>
</organism>
<feature type="region of interest" description="Disordered" evidence="1">
    <location>
        <begin position="494"/>
        <end position="577"/>
    </location>
</feature>
<proteinExistence type="predicted"/>
<sequence length="778" mass="85878">MAAALAAAAAASPASVTSPLPEAGPTNIIKMFTTYTNILTEASMTEDKKLKAAQEISENFESIVQSSSYSAFLEHSIPRFIQYLKDGEPQFVAEVPAQQLRKLLLEILHRIPTNEHLRPHFQAILSLMFHLLEIENEENVLVCLRIIIELHKQFRPPLQSEIQHFLQFVKTIYKDLPTNVKQFFDVVPISATGFLPPESNATTTPTTTTPGILSIGAVSTTSPLNTGDVGDDNPKAVNSLKVLAELPIIVVLMYQLYKQNVHSVVADFIPLIMNTIILQPSLTARKSPTFNKEVYVDFVAAQIKTLSFLAYIIRIYQDMVNTYSQNMVGGMLGLLRYCPQEVAHLRKELLIAARHILATDLRNRFVPHIDQLFDEEVLIGKGWTTKESLRPLAYSTLADLVHHVRTHLPLPHLSLAVHMFSKNVHDDSLPVSIQTMSCKLLLNLVECIRQKSDEQGTGREILMRMLEVFVRKFQSIAKHHVPAIFSRCPQMSEVQAQQQSSQQSTSSSSMSSATTSTAADRSSVSSAAAPSASNTSSTSSAASTGDTQSSEKQEQETVKKPPAASSPVGPSPTTTFSVPDCRSMVKTLVCGVKTITWGAGSCKVIGNAGDINAPASAQANKTFLPWETHLFTRLLKYALQALDIYQVSVSPNTGQYYLRPPSSQQVRMKEEKEILEHFAGVFTMMNTSTFKEVFTASIKYLVERIHTNYALQIIPNSFLANPNTSATFATILVRFLLDRLDEMGSESGKISIPVVMFSSNSPGDLVKINPLTDVSFLF</sequence>